<dbReference type="AlphaFoldDB" id="S5SY41"/>
<organism evidence="1 2">
    <name type="scientific">Corynebacterium maris DSM 45190</name>
    <dbReference type="NCBI Taxonomy" id="1224163"/>
    <lineage>
        <taxon>Bacteria</taxon>
        <taxon>Bacillati</taxon>
        <taxon>Actinomycetota</taxon>
        <taxon>Actinomycetes</taxon>
        <taxon>Mycobacteriales</taxon>
        <taxon>Corynebacteriaceae</taxon>
        <taxon>Corynebacterium</taxon>
    </lineage>
</organism>
<evidence type="ECO:0000313" key="2">
    <source>
        <dbReference type="Proteomes" id="UP000015388"/>
    </source>
</evidence>
<gene>
    <name evidence="1" type="ORF">B841_13011</name>
</gene>
<reference evidence="1 2" key="1">
    <citation type="submission" date="2012-11" db="EMBL/GenBank/DDBJ databases">
        <title>The complete genome sequence of Corynebacterium maris Coryn-1 (=DSM 45190).</title>
        <authorList>
            <person name="Schaffert L."/>
            <person name="Albersmeier A."/>
            <person name="Kalinowski J."/>
            <person name="Ruckert C."/>
        </authorList>
    </citation>
    <scope>NUCLEOTIDE SEQUENCE [LARGE SCALE GENOMIC DNA]</scope>
    <source>
        <strain evidence="2">Coryn-1</strain>
        <plasmid evidence="2">Plasmid pCmaris1</plasmid>
    </source>
</reference>
<dbReference type="HOGENOM" id="CLU_2394746_0_0_11"/>
<sequence length="93" mass="10444">MTRDSHQAARQRARALLAGPRLKQQQRADRMAALIAHLDMIQTLETTLGQIVAELIDLDLSPDEIADLTEVPLEQVYHWAHVAMSSQESQEEA</sequence>
<keyword evidence="2" id="KW-1185">Reference proteome</keyword>
<evidence type="ECO:0000313" key="1">
    <source>
        <dbReference type="EMBL" id="AGS36047.1"/>
    </source>
</evidence>
<dbReference type="RefSeq" id="WP_020935848.1">
    <property type="nucleotide sequence ID" value="NC_021920.1"/>
</dbReference>
<proteinExistence type="predicted"/>
<dbReference type="EMBL" id="CP003925">
    <property type="protein sequence ID" value="AGS36047.1"/>
    <property type="molecule type" value="Genomic_DNA"/>
</dbReference>
<dbReference type="KEGG" id="cmd:B841_13011"/>
<dbReference type="PATRIC" id="fig|1224163.3.peg.2605"/>
<keyword evidence="1" id="KW-0614">Plasmid</keyword>
<accession>S5SY41</accession>
<dbReference type="Proteomes" id="UP000015388">
    <property type="component" value="Plasmid pCmaris1"/>
</dbReference>
<geneLocation type="plasmid" evidence="1 2">
    <name>pCmaris1</name>
</geneLocation>
<protein>
    <submittedName>
        <fullName evidence="1">Uncharacterized protein</fullName>
    </submittedName>
</protein>
<name>S5SY41_9CORY</name>